<protein>
    <submittedName>
        <fullName evidence="2">Uncharacterized protein</fullName>
    </submittedName>
</protein>
<evidence type="ECO:0000313" key="3">
    <source>
        <dbReference type="Proteomes" id="UP000178319"/>
    </source>
</evidence>
<feature type="region of interest" description="Disordered" evidence="1">
    <location>
        <begin position="93"/>
        <end position="133"/>
    </location>
</feature>
<reference evidence="2 3" key="1">
    <citation type="journal article" date="2016" name="Nat. Commun.">
        <title>Thousands of microbial genomes shed light on interconnected biogeochemical processes in an aquifer system.</title>
        <authorList>
            <person name="Anantharaman K."/>
            <person name="Brown C.T."/>
            <person name="Hug L.A."/>
            <person name="Sharon I."/>
            <person name="Castelle C.J."/>
            <person name="Probst A.J."/>
            <person name="Thomas B.C."/>
            <person name="Singh A."/>
            <person name="Wilkins M.J."/>
            <person name="Karaoz U."/>
            <person name="Brodie E.L."/>
            <person name="Williams K.H."/>
            <person name="Hubbard S.S."/>
            <person name="Banfield J.F."/>
        </authorList>
    </citation>
    <scope>NUCLEOTIDE SEQUENCE [LARGE SCALE GENOMIC DNA]</scope>
</reference>
<dbReference type="AlphaFoldDB" id="A0A1G1V7A7"/>
<sequence>MNLERRPTTVVEGKVVALLTFEEAARQLRDIWLEFGRAGDQHQAVGSRRSKIEALDKSLSPEAKRYLDEEVSGEGRGVITRGREIQLQALKEVQGEKARERRRVEAEKETARRQSRGQKRATRNRKAEERRRN</sequence>
<dbReference type="Proteomes" id="UP000178319">
    <property type="component" value="Unassembled WGS sequence"/>
</dbReference>
<dbReference type="EMBL" id="MHBZ01000019">
    <property type="protein sequence ID" value="OGY11348.1"/>
    <property type="molecule type" value="Genomic_DNA"/>
</dbReference>
<feature type="compositionally biased region" description="Basic residues" evidence="1">
    <location>
        <begin position="113"/>
        <end position="124"/>
    </location>
</feature>
<gene>
    <name evidence="2" type="ORF">A3D26_02475</name>
</gene>
<evidence type="ECO:0000313" key="2">
    <source>
        <dbReference type="EMBL" id="OGY11348.1"/>
    </source>
</evidence>
<evidence type="ECO:0000256" key="1">
    <source>
        <dbReference type="SAM" id="MobiDB-lite"/>
    </source>
</evidence>
<accession>A0A1G1V7A7</accession>
<dbReference type="STRING" id="1797516.A3D26_02475"/>
<comment type="caution">
    <text evidence="2">The sequence shown here is derived from an EMBL/GenBank/DDBJ whole genome shotgun (WGS) entry which is preliminary data.</text>
</comment>
<proteinExistence type="predicted"/>
<name>A0A1G1V7A7_9BACT</name>
<feature type="compositionally biased region" description="Basic and acidic residues" evidence="1">
    <location>
        <begin position="93"/>
        <end position="112"/>
    </location>
</feature>
<organism evidence="2 3">
    <name type="scientific">Candidatus Blackburnbacteria bacterium RIFCSPHIGHO2_02_FULL_44_20</name>
    <dbReference type="NCBI Taxonomy" id="1797516"/>
    <lineage>
        <taxon>Bacteria</taxon>
        <taxon>Candidatus Blackburniibacteriota</taxon>
    </lineage>
</organism>